<proteinExistence type="inferred from homology"/>
<dbReference type="EMBL" id="SWLB01000015">
    <property type="protein sequence ID" value="KAF3329226.1"/>
    <property type="molecule type" value="Genomic_DNA"/>
</dbReference>
<feature type="domain" description="SHSP" evidence="4">
    <location>
        <begin position="1"/>
        <end position="93"/>
    </location>
</feature>
<dbReference type="PANTHER" id="PTHR11527">
    <property type="entry name" value="HEAT-SHOCK PROTEIN 20 FAMILY MEMBER"/>
    <property type="match status" value="1"/>
</dbReference>
<sequence length="93" mass="10825">MEVEKEVDMTELARGGNNDVLCISGQRVKEKEQKGITWHRIERSRGSFQRRFRLPDSADLENIRCSLENRVITVQVPKKEADKPRNIIFIDIS</sequence>
<dbReference type="Proteomes" id="UP000623129">
    <property type="component" value="Unassembled WGS sequence"/>
</dbReference>
<evidence type="ECO:0000259" key="4">
    <source>
        <dbReference type="PROSITE" id="PS01031"/>
    </source>
</evidence>
<evidence type="ECO:0000313" key="6">
    <source>
        <dbReference type="Proteomes" id="UP000623129"/>
    </source>
</evidence>
<evidence type="ECO:0000313" key="5">
    <source>
        <dbReference type="EMBL" id="KAF3329226.1"/>
    </source>
</evidence>
<comment type="caution">
    <text evidence="5">The sequence shown here is derived from an EMBL/GenBank/DDBJ whole genome shotgun (WGS) entry which is preliminary data.</text>
</comment>
<name>A0A833R376_9POAL</name>
<evidence type="ECO:0000256" key="3">
    <source>
        <dbReference type="RuleBase" id="RU003616"/>
    </source>
</evidence>
<dbReference type="PROSITE" id="PS01031">
    <property type="entry name" value="SHSP"/>
    <property type="match status" value="1"/>
</dbReference>
<reference evidence="5" key="1">
    <citation type="submission" date="2020-01" db="EMBL/GenBank/DDBJ databases">
        <title>Genome sequence of Kobresia littledalei, the first chromosome-level genome in the family Cyperaceae.</title>
        <authorList>
            <person name="Qu G."/>
        </authorList>
    </citation>
    <scope>NUCLEOTIDE SEQUENCE</scope>
    <source>
        <strain evidence="5">C.B.Clarke</strain>
        <tissue evidence="5">Leaf</tissue>
    </source>
</reference>
<gene>
    <name evidence="5" type="ORF">FCM35_KLT06304</name>
</gene>
<keyword evidence="6" id="KW-1185">Reference proteome</keyword>
<evidence type="ECO:0000256" key="2">
    <source>
        <dbReference type="PROSITE-ProRule" id="PRU00285"/>
    </source>
</evidence>
<dbReference type="InterPro" id="IPR002068">
    <property type="entry name" value="A-crystallin/Hsp20_dom"/>
</dbReference>
<dbReference type="Gene3D" id="2.60.40.790">
    <property type="match status" value="1"/>
</dbReference>
<dbReference type="Pfam" id="PF00011">
    <property type="entry name" value="HSP20"/>
    <property type="match status" value="1"/>
</dbReference>
<keyword evidence="1 5" id="KW-0346">Stress response</keyword>
<protein>
    <submittedName>
        <fullName evidence="5">Class I heat shock protein 1-like protein</fullName>
    </submittedName>
</protein>
<dbReference type="AlphaFoldDB" id="A0A833R376"/>
<organism evidence="5 6">
    <name type="scientific">Carex littledalei</name>
    <dbReference type="NCBI Taxonomy" id="544730"/>
    <lineage>
        <taxon>Eukaryota</taxon>
        <taxon>Viridiplantae</taxon>
        <taxon>Streptophyta</taxon>
        <taxon>Embryophyta</taxon>
        <taxon>Tracheophyta</taxon>
        <taxon>Spermatophyta</taxon>
        <taxon>Magnoliopsida</taxon>
        <taxon>Liliopsida</taxon>
        <taxon>Poales</taxon>
        <taxon>Cyperaceae</taxon>
        <taxon>Cyperoideae</taxon>
        <taxon>Cariceae</taxon>
        <taxon>Carex</taxon>
        <taxon>Carex subgen. Euthyceras</taxon>
    </lineage>
</organism>
<dbReference type="InterPro" id="IPR008978">
    <property type="entry name" value="HSP20-like_chaperone"/>
</dbReference>
<dbReference type="InterPro" id="IPR031107">
    <property type="entry name" value="Small_HSP"/>
</dbReference>
<dbReference type="OrthoDB" id="1431247at2759"/>
<comment type="similarity">
    <text evidence="2 3">Belongs to the small heat shock protein (HSP20) family.</text>
</comment>
<accession>A0A833R376</accession>
<evidence type="ECO:0000256" key="1">
    <source>
        <dbReference type="ARBA" id="ARBA00023016"/>
    </source>
</evidence>
<dbReference type="SUPFAM" id="SSF49764">
    <property type="entry name" value="HSP20-like chaperones"/>
    <property type="match status" value="1"/>
</dbReference>